<keyword evidence="2" id="KW-0285">Flavoprotein</keyword>
<comment type="caution">
    <text evidence="6">The sequence shown here is derived from an EMBL/GenBank/DDBJ whole genome shotgun (WGS) entry which is preliminary data.</text>
</comment>
<dbReference type="InterPro" id="IPR037396">
    <property type="entry name" value="FMN_HAD"/>
</dbReference>
<dbReference type="Gene3D" id="3.20.20.70">
    <property type="entry name" value="Aldolase class I"/>
    <property type="match status" value="1"/>
</dbReference>
<keyword evidence="7" id="KW-1185">Reference proteome</keyword>
<dbReference type="PROSITE" id="PS51349">
    <property type="entry name" value="FMN_HYDROXY_ACID_DH_2"/>
    <property type="match status" value="1"/>
</dbReference>
<proteinExistence type="predicted"/>
<dbReference type="PANTHER" id="PTHR10578">
    <property type="entry name" value="S -2-HYDROXY-ACID OXIDASE-RELATED"/>
    <property type="match status" value="1"/>
</dbReference>
<evidence type="ECO:0000256" key="4">
    <source>
        <dbReference type="ARBA" id="ARBA00023002"/>
    </source>
</evidence>
<accession>A0A7J7KIT0</accession>
<evidence type="ECO:0000256" key="3">
    <source>
        <dbReference type="ARBA" id="ARBA00022643"/>
    </source>
</evidence>
<reference evidence="6" key="1">
    <citation type="submission" date="2020-06" db="EMBL/GenBank/DDBJ databases">
        <title>Draft genome of Bugula neritina, a colonial animal packing powerful symbionts and potential medicines.</title>
        <authorList>
            <person name="Rayko M."/>
        </authorList>
    </citation>
    <scope>NUCLEOTIDE SEQUENCE [LARGE SCALE GENOMIC DNA]</scope>
    <source>
        <strain evidence="6">Kwan_BN1</strain>
    </source>
</reference>
<evidence type="ECO:0000256" key="2">
    <source>
        <dbReference type="ARBA" id="ARBA00022630"/>
    </source>
</evidence>
<keyword evidence="3" id="KW-0288">FMN</keyword>
<dbReference type="EMBL" id="VXIV02000408">
    <property type="protein sequence ID" value="KAF6038499.1"/>
    <property type="molecule type" value="Genomic_DNA"/>
</dbReference>
<feature type="domain" description="FMN hydroxy acid dehydrogenase" evidence="5">
    <location>
        <begin position="1"/>
        <end position="118"/>
    </location>
</feature>
<sequence length="118" mass="13077">MATSTYVCIKDYERQTLSLLDKKTGDFFYGGADDEQTLSDDTADFKRLRLRPRMMVDVSNINMKTTLLGQEVSFPVCVAPSSMHKLAHPDGELATARAAASLGLACVSVHHQLRKQSR</sequence>
<gene>
    <name evidence="6" type="ORF">EB796_003195</name>
</gene>
<evidence type="ECO:0000313" key="7">
    <source>
        <dbReference type="Proteomes" id="UP000593567"/>
    </source>
</evidence>
<dbReference type="PANTHER" id="PTHR10578:SF107">
    <property type="entry name" value="2-HYDROXYACID OXIDASE 1"/>
    <property type="match status" value="1"/>
</dbReference>
<protein>
    <recommendedName>
        <fullName evidence="5">FMN hydroxy acid dehydrogenase domain-containing protein</fullName>
    </recommendedName>
</protein>
<dbReference type="AlphaFoldDB" id="A0A7J7KIT0"/>
<dbReference type="OrthoDB" id="25826at2759"/>
<comment type="cofactor">
    <cofactor evidence="1">
        <name>FMN</name>
        <dbReference type="ChEBI" id="CHEBI:58210"/>
    </cofactor>
</comment>
<dbReference type="InterPro" id="IPR013785">
    <property type="entry name" value="Aldolase_TIM"/>
</dbReference>
<organism evidence="6 7">
    <name type="scientific">Bugula neritina</name>
    <name type="common">Brown bryozoan</name>
    <name type="synonym">Sertularia neritina</name>
    <dbReference type="NCBI Taxonomy" id="10212"/>
    <lineage>
        <taxon>Eukaryota</taxon>
        <taxon>Metazoa</taxon>
        <taxon>Spiralia</taxon>
        <taxon>Lophotrochozoa</taxon>
        <taxon>Bryozoa</taxon>
        <taxon>Gymnolaemata</taxon>
        <taxon>Cheilostomatida</taxon>
        <taxon>Flustrina</taxon>
        <taxon>Buguloidea</taxon>
        <taxon>Bugulidae</taxon>
        <taxon>Bugula</taxon>
    </lineage>
</organism>
<dbReference type="GO" id="GO:0016491">
    <property type="term" value="F:oxidoreductase activity"/>
    <property type="evidence" value="ECO:0007669"/>
    <property type="project" value="UniProtKB-KW"/>
</dbReference>
<name>A0A7J7KIT0_BUGNE</name>
<evidence type="ECO:0000256" key="1">
    <source>
        <dbReference type="ARBA" id="ARBA00001917"/>
    </source>
</evidence>
<dbReference type="InterPro" id="IPR000262">
    <property type="entry name" value="FMN-dep_DH"/>
</dbReference>
<evidence type="ECO:0000259" key="5">
    <source>
        <dbReference type="PROSITE" id="PS51349"/>
    </source>
</evidence>
<evidence type="ECO:0000313" key="6">
    <source>
        <dbReference type="EMBL" id="KAF6038499.1"/>
    </source>
</evidence>
<dbReference type="SUPFAM" id="SSF51395">
    <property type="entry name" value="FMN-linked oxidoreductases"/>
    <property type="match status" value="1"/>
</dbReference>
<dbReference type="Proteomes" id="UP000593567">
    <property type="component" value="Unassembled WGS sequence"/>
</dbReference>
<dbReference type="Pfam" id="PF01070">
    <property type="entry name" value="FMN_dh"/>
    <property type="match status" value="1"/>
</dbReference>
<keyword evidence="4" id="KW-0560">Oxidoreductase</keyword>